<evidence type="ECO:0000313" key="2">
    <source>
        <dbReference type="EMBL" id="CAG9168310.1"/>
    </source>
</evidence>
<gene>
    <name evidence="2" type="ORF">LMG21510_01030</name>
</gene>
<sequence length="112" mass="11301">MNLQDLSPPAASFAIAADHPALPGHFPGRPIVPGVVLLDQALLRIAAALGRPIDRFEIGTAKFLSPVSPGECVDIDYAVAAGGTIRFSLDVAGRTVATGSLTPAAAAAEEGA</sequence>
<dbReference type="SUPFAM" id="SSF54637">
    <property type="entry name" value="Thioesterase/thiol ester dehydrase-isomerase"/>
    <property type="match status" value="1"/>
</dbReference>
<comment type="caution">
    <text evidence="2">The sequence shown here is derived from an EMBL/GenBank/DDBJ whole genome shotgun (WGS) entry which is preliminary data.</text>
</comment>
<protein>
    <recommendedName>
        <fullName evidence="1">ApeI dehydratase-like domain-containing protein</fullName>
    </recommendedName>
</protein>
<dbReference type="Gene3D" id="3.10.129.10">
    <property type="entry name" value="Hotdog Thioesterase"/>
    <property type="match status" value="1"/>
</dbReference>
<dbReference type="EMBL" id="CAJZAH010000001">
    <property type="protein sequence ID" value="CAG9168310.1"/>
    <property type="molecule type" value="Genomic_DNA"/>
</dbReference>
<organism evidence="2 3">
    <name type="scientific">Cupriavidus respiraculi</name>
    <dbReference type="NCBI Taxonomy" id="195930"/>
    <lineage>
        <taxon>Bacteria</taxon>
        <taxon>Pseudomonadati</taxon>
        <taxon>Pseudomonadota</taxon>
        <taxon>Betaproteobacteria</taxon>
        <taxon>Burkholderiales</taxon>
        <taxon>Burkholderiaceae</taxon>
        <taxon>Cupriavidus</taxon>
    </lineage>
</organism>
<proteinExistence type="predicted"/>
<feature type="domain" description="ApeI dehydratase-like" evidence="1">
    <location>
        <begin position="11"/>
        <end position="99"/>
    </location>
</feature>
<keyword evidence="3" id="KW-1185">Reference proteome</keyword>
<dbReference type="Proteomes" id="UP000721236">
    <property type="component" value="Unassembled WGS sequence"/>
</dbReference>
<evidence type="ECO:0000259" key="1">
    <source>
        <dbReference type="Pfam" id="PF22818"/>
    </source>
</evidence>
<name>A0ABN7Y8M6_9BURK</name>
<accession>A0ABN7Y8M6</accession>
<dbReference type="InterPro" id="IPR054545">
    <property type="entry name" value="ApeI-like"/>
</dbReference>
<evidence type="ECO:0000313" key="3">
    <source>
        <dbReference type="Proteomes" id="UP000721236"/>
    </source>
</evidence>
<dbReference type="Pfam" id="PF22818">
    <property type="entry name" value="ApeI-like"/>
    <property type="match status" value="1"/>
</dbReference>
<reference evidence="2 3" key="1">
    <citation type="submission" date="2021-08" db="EMBL/GenBank/DDBJ databases">
        <authorList>
            <person name="Peeters C."/>
        </authorList>
    </citation>
    <scope>NUCLEOTIDE SEQUENCE [LARGE SCALE GENOMIC DNA]</scope>
    <source>
        <strain evidence="2 3">LMG 21510</strain>
    </source>
</reference>
<dbReference type="InterPro" id="IPR029069">
    <property type="entry name" value="HotDog_dom_sf"/>
</dbReference>